<dbReference type="AlphaFoldDB" id="A0AAD8JYU4"/>
<evidence type="ECO:0000313" key="1">
    <source>
        <dbReference type="EMBL" id="KAK1413047.1"/>
    </source>
</evidence>
<sequence length="103" mass="11625">MDMTIQGDDEEIWQATTGIRAQASIDFENSLTWRKRSLEGWFGFSPLITDHAYCIDWKKAQGLIARTKPEGLFTVEGESRTKPEGLCTFVIDVCNKKAQGLII</sequence>
<dbReference type="EMBL" id="JAUHHV010000009">
    <property type="protein sequence ID" value="KAK1413047.1"/>
    <property type="molecule type" value="Genomic_DNA"/>
</dbReference>
<comment type="caution">
    <text evidence="1">The sequence shown here is derived from an EMBL/GenBank/DDBJ whole genome shotgun (WGS) entry which is preliminary data.</text>
</comment>
<organism evidence="1 2">
    <name type="scientific">Tagetes erecta</name>
    <name type="common">African marigold</name>
    <dbReference type="NCBI Taxonomy" id="13708"/>
    <lineage>
        <taxon>Eukaryota</taxon>
        <taxon>Viridiplantae</taxon>
        <taxon>Streptophyta</taxon>
        <taxon>Embryophyta</taxon>
        <taxon>Tracheophyta</taxon>
        <taxon>Spermatophyta</taxon>
        <taxon>Magnoliopsida</taxon>
        <taxon>eudicotyledons</taxon>
        <taxon>Gunneridae</taxon>
        <taxon>Pentapetalae</taxon>
        <taxon>asterids</taxon>
        <taxon>campanulids</taxon>
        <taxon>Asterales</taxon>
        <taxon>Asteraceae</taxon>
        <taxon>Asteroideae</taxon>
        <taxon>Heliantheae alliance</taxon>
        <taxon>Tageteae</taxon>
        <taxon>Tagetes</taxon>
    </lineage>
</organism>
<gene>
    <name evidence="1" type="ORF">QVD17_34761</name>
</gene>
<name>A0AAD8JYU4_TARER</name>
<protein>
    <submittedName>
        <fullName evidence="1">Uncharacterized protein</fullName>
    </submittedName>
</protein>
<evidence type="ECO:0000313" key="2">
    <source>
        <dbReference type="Proteomes" id="UP001229421"/>
    </source>
</evidence>
<reference evidence="1" key="1">
    <citation type="journal article" date="2023" name="bioRxiv">
        <title>Improved chromosome-level genome assembly for marigold (Tagetes erecta).</title>
        <authorList>
            <person name="Jiang F."/>
            <person name="Yuan L."/>
            <person name="Wang S."/>
            <person name="Wang H."/>
            <person name="Xu D."/>
            <person name="Wang A."/>
            <person name="Fan W."/>
        </authorList>
    </citation>
    <scope>NUCLEOTIDE SEQUENCE</scope>
    <source>
        <strain evidence="1">WSJ</strain>
        <tissue evidence="1">Leaf</tissue>
    </source>
</reference>
<keyword evidence="2" id="KW-1185">Reference proteome</keyword>
<proteinExistence type="predicted"/>
<dbReference type="Proteomes" id="UP001229421">
    <property type="component" value="Unassembled WGS sequence"/>
</dbReference>
<accession>A0AAD8JYU4</accession>